<keyword evidence="5 6" id="KW-0482">Metalloprotease</keyword>
<dbReference type="CDD" id="cd07332">
    <property type="entry name" value="M48C_Oma1_like"/>
    <property type="match status" value="1"/>
</dbReference>
<dbReference type="AlphaFoldDB" id="A0A1Y5S0P5"/>
<keyword evidence="3 6" id="KW-0378">Hydrolase</keyword>
<keyword evidence="1 6" id="KW-0645">Protease</keyword>
<dbReference type="EC" id="3.4.24.-" evidence="10"/>
<dbReference type="InterPro" id="IPR001915">
    <property type="entry name" value="Peptidase_M48"/>
</dbReference>
<sequence length="386" mass="41397">MTDRTIITVDGPASPAAPPRRVTGRALFFDGDTAQPVPVAIGYSDADQTLTFAHRGEGYRWPYADLRALRDQAGDQMVLRLRGDPTMRLLIDTEDDRALIRARAKRLGRFVSHVRRGKLAAWGLAAVASIALIIFVLVPVMADQLADYLPPEGEKALGDATFEQIRTALDDTGIAGLQTCENPTGLAALRKIETRLTDQMDLAAPLTVHVLDHPMINAFALPGGYVVFFRGLIEEAGTPEEIAAVFAHEIGHVVARDPTRIALRSAGSIGVLGLLLGDFAGGALVLFLAEQIIRADYTQEAEAAADTFAYNALLNADLPPSAIATLFERLTDDTHHEASAGILDHLASHPAMGDRIAAARAAEPSGATFRPLLTDTEWVALQAICD</sequence>
<dbReference type="GO" id="GO:0016020">
    <property type="term" value="C:membrane"/>
    <property type="evidence" value="ECO:0007669"/>
    <property type="project" value="TreeGrafter"/>
</dbReference>
<keyword evidence="7" id="KW-0472">Membrane</keyword>
<gene>
    <name evidence="10" type="primary">loiP_2</name>
    <name evidence="10" type="ORF">PSJ8397_01238</name>
</gene>
<keyword evidence="4 6" id="KW-0862">Zinc</keyword>
<dbReference type="Gene3D" id="3.30.2010.10">
    <property type="entry name" value="Metalloproteases ('zincins'), catalytic domain"/>
    <property type="match status" value="1"/>
</dbReference>
<dbReference type="Pfam" id="PF01435">
    <property type="entry name" value="Peptidase_M48"/>
    <property type="match status" value="1"/>
</dbReference>
<proteinExistence type="inferred from homology"/>
<evidence type="ECO:0000313" key="11">
    <source>
        <dbReference type="Proteomes" id="UP000193623"/>
    </source>
</evidence>
<keyword evidence="11" id="KW-1185">Reference proteome</keyword>
<accession>A0A1Y5S0P5</accession>
<dbReference type="InterPro" id="IPR055518">
    <property type="entry name" value="DUF7092"/>
</dbReference>
<evidence type="ECO:0000259" key="9">
    <source>
        <dbReference type="Pfam" id="PF23368"/>
    </source>
</evidence>
<dbReference type="PANTHER" id="PTHR22726:SF1">
    <property type="entry name" value="METALLOENDOPEPTIDASE OMA1, MITOCHONDRIAL"/>
    <property type="match status" value="1"/>
</dbReference>
<dbReference type="PANTHER" id="PTHR22726">
    <property type="entry name" value="METALLOENDOPEPTIDASE OMA1"/>
    <property type="match status" value="1"/>
</dbReference>
<evidence type="ECO:0000256" key="7">
    <source>
        <dbReference type="SAM" id="Phobius"/>
    </source>
</evidence>
<feature type="domain" description="Peptidase M48" evidence="8">
    <location>
        <begin position="190"/>
        <end position="361"/>
    </location>
</feature>
<dbReference type="GO" id="GO:0046872">
    <property type="term" value="F:metal ion binding"/>
    <property type="evidence" value="ECO:0007669"/>
    <property type="project" value="UniProtKB-KW"/>
</dbReference>
<dbReference type="RefSeq" id="WP_085863699.1">
    <property type="nucleotide sequence ID" value="NZ_FWFT01000002.1"/>
</dbReference>
<keyword evidence="7" id="KW-0812">Transmembrane</keyword>
<evidence type="ECO:0000313" key="10">
    <source>
        <dbReference type="EMBL" id="SLN28955.1"/>
    </source>
</evidence>
<dbReference type="GO" id="GO:0004222">
    <property type="term" value="F:metalloendopeptidase activity"/>
    <property type="evidence" value="ECO:0007669"/>
    <property type="project" value="InterPro"/>
</dbReference>
<dbReference type="Proteomes" id="UP000193623">
    <property type="component" value="Unassembled WGS sequence"/>
</dbReference>
<evidence type="ECO:0000259" key="8">
    <source>
        <dbReference type="Pfam" id="PF01435"/>
    </source>
</evidence>
<evidence type="ECO:0000256" key="6">
    <source>
        <dbReference type="RuleBase" id="RU003983"/>
    </source>
</evidence>
<keyword evidence="7" id="KW-1133">Transmembrane helix</keyword>
<evidence type="ECO:0000256" key="3">
    <source>
        <dbReference type="ARBA" id="ARBA00022801"/>
    </source>
</evidence>
<protein>
    <submittedName>
        <fullName evidence="10">Metalloprotease LoiP</fullName>
        <ecNumber evidence="10">3.4.24.-</ecNumber>
    </submittedName>
</protein>
<evidence type="ECO:0000256" key="5">
    <source>
        <dbReference type="ARBA" id="ARBA00023049"/>
    </source>
</evidence>
<evidence type="ECO:0000256" key="1">
    <source>
        <dbReference type="ARBA" id="ARBA00022670"/>
    </source>
</evidence>
<name>A0A1Y5S0P5_9RHOB</name>
<comment type="similarity">
    <text evidence="6">Belongs to the peptidase M48 family.</text>
</comment>
<dbReference type="EMBL" id="FWFT01000002">
    <property type="protein sequence ID" value="SLN28955.1"/>
    <property type="molecule type" value="Genomic_DNA"/>
</dbReference>
<evidence type="ECO:0000256" key="2">
    <source>
        <dbReference type="ARBA" id="ARBA00022723"/>
    </source>
</evidence>
<dbReference type="InterPro" id="IPR051156">
    <property type="entry name" value="Mito/Outer_Membr_Metalloprot"/>
</dbReference>
<dbReference type="OrthoDB" id="9810445at2"/>
<feature type="transmembrane region" description="Helical" evidence="7">
    <location>
        <begin position="119"/>
        <end position="142"/>
    </location>
</feature>
<dbReference type="Pfam" id="PF23368">
    <property type="entry name" value="DUF7092"/>
    <property type="match status" value="1"/>
</dbReference>
<comment type="cofactor">
    <cofactor evidence="6">
        <name>Zn(2+)</name>
        <dbReference type="ChEBI" id="CHEBI:29105"/>
    </cofactor>
    <text evidence="6">Binds 1 zinc ion per subunit.</text>
</comment>
<reference evidence="10" key="1">
    <citation type="submission" date="2017-03" db="EMBL/GenBank/DDBJ databases">
        <authorList>
            <person name="Afonso C.L."/>
            <person name="Miller P.J."/>
            <person name="Scott M.A."/>
            <person name="Spackman E."/>
            <person name="Goraichik I."/>
            <person name="Dimitrov K.M."/>
            <person name="Suarez D.L."/>
            <person name="Swayne D.E."/>
        </authorList>
    </citation>
    <scope>NUCLEOTIDE SEQUENCE [LARGE SCALE GENOMIC DNA]</scope>
    <source>
        <strain evidence="10">CECT 8397</strain>
    </source>
</reference>
<dbReference type="GO" id="GO:0051603">
    <property type="term" value="P:proteolysis involved in protein catabolic process"/>
    <property type="evidence" value="ECO:0007669"/>
    <property type="project" value="TreeGrafter"/>
</dbReference>
<organism evidence="10 11">
    <name type="scientific">Pseudooctadecabacter jejudonensis</name>
    <dbReference type="NCBI Taxonomy" id="1391910"/>
    <lineage>
        <taxon>Bacteria</taxon>
        <taxon>Pseudomonadati</taxon>
        <taxon>Pseudomonadota</taxon>
        <taxon>Alphaproteobacteria</taxon>
        <taxon>Rhodobacterales</taxon>
        <taxon>Paracoccaceae</taxon>
        <taxon>Pseudooctadecabacter</taxon>
    </lineage>
</organism>
<keyword evidence="2" id="KW-0479">Metal-binding</keyword>
<feature type="domain" description="DUF7092" evidence="9">
    <location>
        <begin position="25"/>
        <end position="98"/>
    </location>
</feature>
<evidence type="ECO:0000256" key="4">
    <source>
        <dbReference type="ARBA" id="ARBA00022833"/>
    </source>
</evidence>
<feature type="transmembrane region" description="Helical" evidence="7">
    <location>
        <begin position="266"/>
        <end position="289"/>
    </location>
</feature>